<dbReference type="RefSeq" id="WP_137637193.1">
    <property type="nucleotide sequence ID" value="NZ_BJDN01000006.1"/>
</dbReference>
<dbReference type="EMBL" id="JBHTIO010000032">
    <property type="protein sequence ID" value="MFD0897329.1"/>
    <property type="molecule type" value="Genomic_DNA"/>
</dbReference>
<keyword evidence="2" id="KW-1185">Reference proteome</keyword>
<sequence>MKVKSVVTANVKSYKGKEDEFNINVPKDVTVNELEFVLVRLTYFMVSNYAELNKLDFETALEQYGRAMITQVGVMKDMESANDETE</sequence>
<accession>A0ABW3EEN1</accession>
<evidence type="ECO:0000313" key="2">
    <source>
        <dbReference type="Proteomes" id="UP001597104"/>
    </source>
</evidence>
<dbReference type="Proteomes" id="UP001597104">
    <property type="component" value="Unassembled WGS sequence"/>
</dbReference>
<evidence type="ECO:0008006" key="3">
    <source>
        <dbReference type="Google" id="ProtNLM"/>
    </source>
</evidence>
<reference evidence="2" key="1">
    <citation type="journal article" date="2019" name="Int. J. Syst. Evol. Microbiol.">
        <title>The Global Catalogue of Microorganisms (GCM) 10K type strain sequencing project: providing services to taxonomists for standard genome sequencing and annotation.</title>
        <authorList>
            <consortium name="The Broad Institute Genomics Platform"/>
            <consortium name="The Broad Institute Genome Sequencing Center for Infectious Disease"/>
            <person name="Wu L."/>
            <person name="Ma J."/>
        </authorList>
    </citation>
    <scope>NUCLEOTIDE SEQUENCE [LARGE SCALE GENOMIC DNA]</scope>
    <source>
        <strain evidence="2">CCM 8925</strain>
    </source>
</reference>
<comment type="caution">
    <text evidence="1">The sequence shown here is derived from an EMBL/GenBank/DDBJ whole genome shotgun (WGS) entry which is preliminary data.</text>
</comment>
<proteinExistence type="predicted"/>
<protein>
    <recommendedName>
        <fullName evidence="3">Phage protein</fullName>
    </recommendedName>
</protein>
<gene>
    <name evidence="1" type="ORF">ACFQZ7_06200</name>
</gene>
<evidence type="ECO:0000313" key="1">
    <source>
        <dbReference type="EMBL" id="MFD0897329.1"/>
    </source>
</evidence>
<name>A0ABW3EEN1_9LACO</name>
<organism evidence="1 2">
    <name type="scientific">Loigolactobacillus binensis</name>
    <dbReference type="NCBI Taxonomy" id="2559922"/>
    <lineage>
        <taxon>Bacteria</taxon>
        <taxon>Bacillati</taxon>
        <taxon>Bacillota</taxon>
        <taxon>Bacilli</taxon>
        <taxon>Lactobacillales</taxon>
        <taxon>Lactobacillaceae</taxon>
        <taxon>Loigolactobacillus</taxon>
    </lineage>
</organism>